<evidence type="ECO:0000313" key="1">
    <source>
        <dbReference type="EMBL" id="JAE31212.1"/>
    </source>
</evidence>
<sequence length="38" mass="4574">MKLYVRGDHIPAMCCVIRRPYFYYVVCNQETIFLLCDV</sequence>
<reference evidence="1" key="2">
    <citation type="journal article" date="2015" name="Data Brief">
        <title>Shoot transcriptome of the giant reed, Arundo donax.</title>
        <authorList>
            <person name="Barrero R.A."/>
            <person name="Guerrero F.D."/>
            <person name="Moolhuijzen P."/>
            <person name="Goolsby J.A."/>
            <person name="Tidwell J."/>
            <person name="Bellgard S.E."/>
            <person name="Bellgard M.I."/>
        </authorList>
    </citation>
    <scope>NUCLEOTIDE SEQUENCE</scope>
    <source>
        <tissue evidence="1">Shoot tissue taken approximately 20 cm above the soil surface</tissue>
    </source>
</reference>
<name>A0A0A9H381_ARUDO</name>
<accession>A0A0A9H381</accession>
<organism evidence="1">
    <name type="scientific">Arundo donax</name>
    <name type="common">Giant reed</name>
    <name type="synonym">Donax arundinaceus</name>
    <dbReference type="NCBI Taxonomy" id="35708"/>
    <lineage>
        <taxon>Eukaryota</taxon>
        <taxon>Viridiplantae</taxon>
        <taxon>Streptophyta</taxon>
        <taxon>Embryophyta</taxon>
        <taxon>Tracheophyta</taxon>
        <taxon>Spermatophyta</taxon>
        <taxon>Magnoliopsida</taxon>
        <taxon>Liliopsida</taxon>
        <taxon>Poales</taxon>
        <taxon>Poaceae</taxon>
        <taxon>PACMAD clade</taxon>
        <taxon>Arundinoideae</taxon>
        <taxon>Arundineae</taxon>
        <taxon>Arundo</taxon>
    </lineage>
</organism>
<protein>
    <submittedName>
        <fullName evidence="1">Uncharacterized protein</fullName>
    </submittedName>
</protein>
<dbReference type="EMBL" id="GBRH01166684">
    <property type="protein sequence ID" value="JAE31212.1"/>
    <property type="molecule type" value="Transcribed_RNA"/>
</dbReference>
<reference evidence="1" key="1">
    <citation type="submission" date="2014-09" db="EMBL/GenBank/DDBJ databases">
        <authorList>
            <person name="Magalhaes I.L.F."/>
            <person name="Oliveira U."/>
            <person name="Santos F.R."/>
            <person name="Vidigal T.H.D.A."/>
            <person name="Brescovit A.D."/>
            <person name="Santos A.J."/>
        </authorList>
    </citation>
    <scope>NUCLEOTIDE SEQUENCE</scope>
    <source>
        <tissue evidence="1">Shoot tissue taken approximately 20 cm above the soil surface</tissue>
    </source>
</reference>
<dbReference type="AlphaFoldDB" id="A0A0A9H381"/>
<proteinExistence type="predicted"/>